<comment type="similarity">
    <text evidence="2 8">Belongs to the cytochrome P450 family.</text>
</comment>
<dbReference type="CDD" id="cd11062">
    <property type="entry name" value="CYP58-like"/>
    <property type="match status" value="1"/>
</dbReference>
<accession>A0ABR4FMA7</accession>
<dbReference type="InterPro" id="IPR017972">
    <property type="entry name" value="Cyt_P450_CS"/>
</dbReference>
<dbReference type="EMBL" id="JBFTWV010000182">
    <property type="protein sequence ID" value="KAL2784370.1"/>
    <property type="molecule type" value="Genomic_DNA"/>
</dbReference>
<keyword evidence="3 8" id="KW-0349">Heme</keyword>
<keyword evidence="9" id="KW-1133">Transmembrane helix</keyword>
<dbReference type="Gene3D" id="1.10.630.10">
    <property type="entry name" value="Cytochrome P450"/>
    <property type="match status" value="1"/>
</dbReference>
<dbReference type="SUPFAM" id="SSF48264">
    <property type="entry name" value="Cytochrome P450"/>
    <property type="match status" value="1"/>
</dbReference>
<evidence type="ECO:0000256" key="3">
    <source>
        <dbReference type="ARBA" id="ARBA00022617"/>
    </source>
</evidence>
<protein>
    <submittedName>
        <fullName evidence="10">Cytochrome P450</fullName>
    </submittedName>
</protein>
<evidence type="ECO:0000256" key="7">
    <source>
        <dbReference type="ARBA" id="ARBA00023033"/>
    </source>
</evidence>
<reference evidence="10 11" key="1">
    <citation type="submission" date="2024-07" db="EMBL/GenBank/DDBJ databases">
        <title>Section-level genome sequencing and comparative genomics of Aspergillus sections Usti and Cavernicolus.</title>
        <authorList>
            <consortium name="Lawrence Berkeley National Laboratory"/>
            <person name="Nybo J.L."/>
            <person name="Vesth T.C."/>
            <person name="Theobald S."/>
            <person name="Frisvad J.C."/>
            <person name="Larsen T.O."/>
            <person name="Kjaerboelling I."/>
            <person name="Rothschild-Mancinelli K."/>
            <person name="Lyhne E.K."/>
            <person name="Kogle M.E."/>
            <person name="Barry K."/>
            <person name="Clum A."/>
            <person name="Na H."/>
            <person name="Ledsgaard L."/>
            <person name="Lin J."/>
            <person name="Lipzen A."/>
            <person name="Kuo A."/>
            <person name="Riley R."/>
            <person name="Mondo S."/>
            <person name="Labutti K."/>
            <person name="Haridas S."/>
            <person name="Pangalinan J."/>
            <person name="Salamov A.A."/>
            <person name="Simmons B.A."/>
            <person name="Magnuson J.K."/>
            <person name="Chen J."/>
            <person name="Drula E."/>
            <person name="Henrissat B."/>
            <person name="Wiebenga A."/>
            <person name="Lubbers R.J."/>
            <person name="Gomes A.C."/>
            <person name="Makela M.R."/>
            <person name="Stajich J."/>
            <person name="Grigoriev I.V."/>
            <person name="Mortensen U.H."/>
            <person name="De Vries R.P."/>
            <person name="Baker S.E."/>
            <person name="Andersen M.R."/>
        </authorList>
    </citation>
    <scope>NUCLEOTIDE SEQUENCE [LARGE SCALE GENOMIC DNA]</scope>
    <source>
        <strain evidence="10 11">CBS 209.92</strain>
    </source>
</reference>
<name>A0ABR4FMA7_9EURO</name>
<evidence type="ECO:0000256" key="5">
    <source>
        <dbReference type="ARBA" id="ARBA00023002"/>
    </source>
</evidence>
<dbReference type="PRINTS" id="PR00463">
    <property type="entry name" value="EP450I"/>
</dbReference>
<evidence type="ECO:0000256" key="6">
    <source>
        <dbReference type="ARBA" id="ARBA00023004"/>
    </source>
</evidence>
<evidence type="ECO:0000256" key="9">
    <source>
        <dbReference type="SAM" id="Phobius"/>
    </source>
</evidence>
<sequence>MDIQFSLFAALAALVTYSLYHVLYTFYWHPLARFPGPPVAALTRLYRAYIDCSPTKSFVHTLGDLREKYGDIIRIGPNELHFFSPAAYLEIFNPNNRWDKEKSLYHSMGEDRSSFGYLTYREAKERKDILSRRLSKKAVVEGERIVEGIVVDLCKTFEQNGSKPVDLFYAFRCMAMDIITYLCFANSVDAVHAPNYEAPIILAMDASMGAFVRFKHANWYKNMIMNCPPKLSKIISPATAGLVELQTLLKKQINDLCTDPSALSKLPHNTTIYHELLRPEAYRTGTAPDSGSLYEESQALMFGGADTTGATLMHGSFYILRSPEVYRKMKEELISIWPEIEKPPRWEELERLPYLTAVIKESLRISPGVASPLPRVVPEGGAIIANTPIPGGTIVMHASHFIHRNPEIFSDPDEFRPERWLGEESHALDKWLLSFSRGPRSCLGQHLAWAELYLCYAHVYRKFDVEVDPSSPKELEWRDCFLPEYVGPHLRAKMRPVSA</sequence>
<keyword evidence="4 8" id="KW-0479">Metal-binding</keyword>
<evidence type="ECO:0000256" key="4">
    <source>
        <dbReference type="ARBA" id="ARBA00022723"/>
    </source>
</evidence>
<keyword evidence="9" id="KW-0472">Membrane</keyword>
<keyword evidence="6 8" id="KW-0408">Iron</keyword>
<dbReference type="PRINTS" id="PR00385">
    <property type="entry name" value="P450"/>
</dbReference>
<keyword evidence="11" id="KW-1185">Reference proteome</keyword>
<keyword evidence="9" id="KW-0812">Transmembrane</keyword>
<dbReference type="PANTHER" id="PTHR24305">
    <property type="entry name" value="CYTOCHROME P450"/>
    <property type="match status" value="1"/>
</dbReference>
<keyword evidence="7 8" id="KW-0503">Monooxygenase</keyword>
<dbReference type="InterPro" id="IPR050121">
    <property type="entry name" value="Cytochrome_P450_monoxygenase"/>
</dbReference>
<proteinExistence type="inferred from homology"/>
<evidence type="ECO:0000256" key="1">
    <source>
        <dbReference type="ARBA" id="ARBA00001971"/>
    </source>
</evidence>
<dbReference type="Pfam" id="PF00067">
    <property type="entry name" value="p450"/>
    <property type="match status" value="1"/>
</dbReference>
<dbReference type="PROSITE" id="PS00086">
    <property type="entry name" value="CYTOCHROME_P450"/>
    <property type="match status" value="1"/>
</dbReference>
<comment type="cofactor">
    <cofactor evidence="1">
        <name>heme</name>
        <dbReference type="ChEBI" id="CHEBI:30413"/>
    </cofactor>
</comment>
<organism evidence="10 11">
    <name type="scientific">Aspergillus keveii</name>
    <dbReference type="NCBI Taxonomy" id="714993"/>
    <lineage>
        <taxon>Eukaryota</taxon>
        <taxon>Fungi</taxon>
        <taxon>Dikarya</taxon>
        <taxon>Ascomycota</taxon>
        <taxon>Pezizomycotina</taxon>
        <taxon>Eurotiomycetes</taxon>
        <taxon>Eurotiomycetidae</taxon>
        <taxon>Eurotiales</taxon>
        <taxon>Aspergillaceae</taxon>
        <taxon>Aspergillus</taxon>
        <taxon>Aspergillus subgen. Nidulantes</taxon>
    </lineage>
</organism>
<keyword evidence="5 8" id="KW-0560">Oxidoreductase</keyword>
<dbReference type="InterPro" id="IPR001128">
    <property type="entry name" value="Cyt_P450"/>
</dbReference>
<dbReference type="InterPro" id="IPR036396">
    <property type="entry name" value="Cyt_P450_sf"/>
</dbReference>
<dbReference type="Proteomes" id="UP001610563">
    <property type="component" value="Unassembled WGS sequence"/>
</dbReference>
<evidence type="ECO:0000256" key="2">
    <source>
        <dbReference type="ARBA" id="ARBA00010617"/>
    </source>
</evidence>
<feature type="transmembrane region" description="Helical" evidence="9">
    <location>
        <begin position="7"/>
        <end position="28"/>
    </location>
</feature>
<gene>
    <name evidence="10" type="ORF">BJX66DRAFT_316683</name>
</gene>
<dbReference type="PANTHER" id="PTHR24305:SF157">
    <property type="entry name" value="N-ACETYLTRYPTOPHAN 6-HYDROXYLASE IVOC-RELATED"/>
    <property type="match status" value="1"/>
</dbReference>
<comment type="caution">
    <text evidence="10">The sequence shown here is derived from an EMBL/GenBank/DDBJ whole genome shotgun (WGS) entry which is preliminary data.</text>
</comment>
<evidence type="ECO:0000313" key="10">
    <source>
        <dbReference type="EMBL" id="KAL2784370.1"/>
    </source>
</evidence>
<evidence type="ECO:0000256" key="8">
    <source>
        <dbReference type="RuleBase" id="RU000461"/>
    </source>
</evidence>
<dbReference type="InterPro" id="IPR002401">
    <property type="entry name" value="Cyt_P450_E_grp-I"/>
</dbReference>
<evidence type="ECO:0000313" key="11">
    <source>
        <dbReference type="Proteomes" id="UP001610563"/>
    </source>
</evidence>